<dbReference type="SMART" id="SM00267">
    <property type="entry name" value="GGDEF"/>
    <property type="match status" value="1"/>
</dbReference>
<keyword evidence="1" id="KW-1133">Transmembrane helix</keyword>
<dbReference type="PROSITE" id="PS50887">
    <property type="entry name" value="GGDEF"/>
    <property type="match status" value="1"/>
</dbReference>
<evidence type="ECO:0000256" key="1">
    <source>
        <dbReference type="PROSITE-ProRule" id="PRU00244"/>
    </source>
</evidence>
<dbReference type="CDD" id="cd01949">
    <property type="entry name" value="GGDEF"/>
    <property type="match status" value="1"/>
</dbReference>
<dbReference type="Gene3D" id="3.30.450.20">
    <property type="entry name" value="PAS domain"/>
    <property type="match status" value="1"/>
</dbReference>
<dbReference type="PANTHER" id="PTHR46663">
    <property type="entry name" value="DIGUANYLATE CYCLASE DGCT-RELATED"/>
    <property type="match status" value="1"/>
</dbReference>
<dbReference type="InterPro" id="IPR052163">
    <property type="entry name" value="DGC-Regulatory_Protein"/>
</dbReference>
<dbReference type="PANTHER" id="PTHR46663:SF4">
    <property type="entry name" value="DIGUANYLATE CYCLASE DGCT-RELATED"/>
    <property type="match status" value="1"/>
</dbReference>
<gene>
    <name evidence="4" type="ORF">G3M70_09750</name>
</gene>
<name>A0A7T0BWG5_9BACT</name>
<feature type="transmembrane region" description="Helical" evidence="1">
    <location>
        <begin position="90"/>
        <end position="110"/>
    </location>
</feature>
<feature type="domain" description="GGDEF" evidence="2">
    <location>
        <begin position="432"/>
        <end position="565"/>
    </location>
</feature>
<dbReference type="Pfam" id="PF00990">
    <property type="entry name" value="GGDEF"/>
    <property type="match status" value="1"/>
</dbReference>
<dbReference type="GO" id="GO:0003824">
    <property type="term" value="F:catalytic activity"/>
    <property type="evidence" value="ECO:0007669"/>
    <property type="project" value="UniProtKB-ARBA"/>
</dbReference>
<dbReference type="GO" id="GO:0016020">
    <property type="term" value="C:membrane"/>
    <property type="evidence" value="ECO:0007669"/>
    <property type="project" value="UniProtKB-UniRule"/>
</dbReference>
<keyword evidence="1" id="KW-0812">Transmembrane</keyword>
<proteinExistence type="predicted"/>
<feature type="transmembrane region" description="Helical" evidence="1">
    <location>
        <begin position="155"/>
        <end position="175"/>
    </location>
</feature>
<feature type="transmembrane region" description="Helical" evidence="1">
    <location>
        <begin position="231"/>
        <end position="252"/>
    </location>
</feature>
<dbReference type="PROSITE" id="PS50924">
    <property type="entry name" value="MHYT"/>
    <property type="match status" value="1"/>
</dbReference>
<evidence type="ECO:0000259" key="2">
    <source>
        <dbReference type="PROSITE" id="PS50887"/>
    </source>
</evidence>
<evidence type="ECO:0000259" key="3">
    <source>
        <dbReference type="PROSITE" id="PS50924"/>
    </source>
</evidence>
<accession>A0A7T0BWG5</accession>
<dbReference type="InterPro" id="IPR029787">
    <property type="entry name" value="Nucleotide_cyclase"/>
</dbReference>
<sequence length="568" mass="63012">MINFYSFSGNDIPPLSGVYNLNLVTLSYLIVTVACYTGLRLGNYARNGKNFNWVWLAIGSLTMGVGVWAMHFIGMLAFKLPLPVTYNLSLTIISIIPVIICCAITLTLLNHPTRPVSHLNRILAGISIGIGIAAMHYTGMSAMQIEARMFYDKSWFFLSILTAVILGIIGMYAEILRNKKAVGWQITLFQISSAAILGLAVSDMHYIAMEAAIYIPTPDKDLNLGRFISPVWLYTGVSIASLAIVLIAIIAVKVDSNLQSAYNMVRVTRERIVSALESINDGFLLFDEKGTLVLSNSVFSHMYPNLKDFLVPGTPYEKILRAWTADRTRFPSDMNKEKYIQQCLDAFESRIRPISEVEDEDVLSDGRWAVVRQNPINVGGMVGVWSDVTLLKQKQSFYRQLAHTDALTNLPNRLAFSQYLSEAIKRAGRTNLKVALLFIDLDKFKQINDSQGHDAGDHVLKTIAKRISDSVRETDLVARIGGDEFVAVIEHISDIEGIKKIAGSFLQKIQEPIDFNGRDCSIGGSIGIAIFPDNAEDEKELLKRADKAMYAAKSAGSNNIQFYSPDSL</sequence>
<dbReference type="NCBIfam" id="TIGR00254">
    <property type="entry name" value="GGDEF"/>
    <property type="match status" value="1"/>
</dbReference>
<dbReference type="InterPro" id="IPR043128">
    <property type="entry name" value="Rev_trsase/Diguanyl_cyclase"/>
</dbReference>
<dbReference type="Gene3D" id="3.30.70.270">
    <property type="match status" value="1"/>
</dbReference>
<feature type="transmembrane region" description="Helical" evidence="1">
    <location>
        <begin position="53"/>
        <end position="78"/>
    </location>
</feature>
<dbReference type="EMBL" id="CP048685">
    <property type="protein sequence ID" value="QPJ62136.1"/>
    <property type="molecule type" value="Genomic_DNA"/>
</dbReference>
<feature type="transmembrane region" description="Helical" evidence="1">
    <location>
        <begin position="122"/>
        <end position="143"/>
    </location>
</feature>
<evidence type="ECO:0000313" key="5">
    <source>
        <dbReference type="Proteomes" id="UP000594688"/>
    </source>
</evidence>
<dbReference type="FunFam" id="3.30.70.270:FF:000001">
    <property type="entry name" value="Diguanylate cyclase domain protein"/>
    <property type="match status" value="1"/>
</dbReference>
<feature type="domain" description="MHYT" evidence="3">
    <location>
        <begin position="19"/>
        <end position="215"/>
    </location>
</feature>
<dbReference type="Proteomes" id="UP000594688">
    <property type="component" value="Chromosome"/>
</dbReference>
<dbReference type="SUPFAM" id="SSF55073">
    <property type="entry name" value="Nucleotide cyclase"/>
    <property type="match status" value="1"/>
</dbReference>
<dbReference type="Pfam" id="PF12860">
    <property type="entry name" value="PAS_7"/>
    <property type="match status" value="1"/>
</dbReference>
<evidence type="ECO:0000313" key="4">
    <source>
        <dbReference type="EMBL" id="QPJ62136.1"/>
    </source>
</evidence>
<dbReference type="KEGG" id="nli:G3M70_09750"/>
<keyword evidence="1" id="KW-0472">Membrane</keyword>
<feature type="transmembrane region" description="Helical" evidence="1">
    <location>
        <begin position="20"/>
        <end position="41"/>
    </location>
</feature>
<reference evidence="4 5" key="1">
    <citation type="submission" date="2020-02" db="EMBL/GenBank/DDBJ databases">
        <title>Genomic and physiological characterization of two novel Nitrospinaceae genera.</title>
        <authorList>
            <person name="Mueller A.J."/>
            <person name="Jung M.-Y."/>
            <person name="Strachan C.R."/>
            <person name="Herbold C.W."/>
            <person name="Kirkegaard R.H."/>
            <person name="Daims H."/>
        </authorList>
    </citation>
    <scope>NUCLEOTIDE SEQUENCE [LARGE SCALE GENOMIC DNA]</scope>
    <source>
        <strain evidence="4">EB</strain>
    </source>
</reference>
<dbReference type="InterPro" id="IPR005330">
    <property type="entry name" value="MHYT_dom"/>
</dbReference>
<dbReference type="Pfam" id="PF03707">
    <property type="entry name" value="MHYT"/>
    <property type="match status" value="2"/>
</dbReference>
<protein>
    <submittedName>
        <fullName evidence="4">Diguanylate cyclase</fullName>
    </submittedName>
</protein>
<organism evidence="4 5">
    <name type="scientific">Candidatus Nitronauta litoralis</name>
    <dbReference type="NCBI Taxonomy" id="2705533"/>
    <lineage>
        <taxon>Bacteria</taxon>
        <taxon>Pseudomonadati</taxon>
        <taxon>Nitrospinota/Tectimicrobiota group</taxon>
        <taxon>Nitrospinota</taxon>
        <taxon>Nitrospinia</taxon>
        <taxon>Nitrospinales</taxon>
        <taxon>Nitrospinaceae</taxon>
        <taxon>Candidatus Nitronauta</taxon>
    </lineage>
</organism>
<dbReference type="InterPro" id="IPR000160">
    <property type="entry name" value="GGDEF_dom"/>
</dbReference>
<dbReference type="AlphaFoldDB" id="A0A7T0BWG5"/>